<keyword evidence="3" id="KW-1185">Reference proteome</keyword>
<protein>
    <recommendedName>
        <fullName evidence="4">ThuA-like domain-containing protein</fullName>
    </recommendedName>
</protein>
<dbReference type="OMA" id="FAPYESG"/>
<dbReference type="HOGENOM" id="CLU_074847_1_0_1"/>
<feature type="non-terminal residue" evidence="2">
    <location>
        <position position="250"/>
    </location>
</feature>
<organism evidence="3">
    <name type="scientific">Schizophyllum commune (strain H4-8 / FGSC 9210)</name>
    <name type="common">Split gill fungus</name>
    <dbReference type="NCBI Taxonomy" id="578458"/>
    <lineage>
        <taxon>Eukaryota</taxon>
        <taxon>Fungi</taxon>
        <taxon>Dikarya</taxon>
        <taxon>Basidiomycota</taxon>
        <taxon>Agaricomycotina</taxon>
        <taxon>Agaricomycetes</taxon>
        <taxon>Agaricomycetidae</taxon>
        <taxon>Agaricales</taxon>
        <taxon>Schizophyllaceae</taxon>
        <taxon>Schizophyllum</taxon>
    </lineage>
</organism>
<dbReference type="eggNOG" id="ENOG502S67F">
    <property type="taxonomic scope" value="Eukaryota"/>
</dbReference>
<reference evidence="2 3" key="1">
    <citation type="journal article" date="2010" name="Nat. Biotechnol.">
        <title>Genome sequence of the model mushroom Schizophyllum commune.</title>
        <authorList>
            <person name="Ohm R.A."/>
            <person name="de Jong J.F."/>
            <person name="Lugones L.G."/>
            <person name="Aerts A."/>
            <person name="Kothe E."/>
            <person name="Stajich J.E."/>
            <person name="de Vries R.P."/>
            <person name="Record E."/>
            <person name="Levasseur A."/>
            <person name="Baker S.E."/>
            <person name="Bartholomew K.A."/>
            <person name="Coutinho P.M."/>
            <person name="Erdmann S."/>
            <person name="Fowler T.J."/>
            <person name="Gathman A.C."/>
            <person name="Lombard V."/>
            <person name="Henrissat B."/>
            <person name="Knabe N."/>
            <person name="Kuees U."/>
            <person name="Lilly W.W."/>
            <person name="Lindquist E."/>
            <person name="Lucas S."/>
            <person name="Magnuson J.K."/>
            <person name="Piumi F."/>
            <person name="Raudaskoski M."/>
            <person name="Salamov A."/>
            <person name="Schmutz J."/>
            <person name="Schwarze F.W.M.R."/>
            <person name="vanKuyk P.A."/>
            <person name="Horton J.S."/>
            <person name="Grigoriev I.V."/>
            <person name="Woesten H.A.B."/>
        </authorList>
    </citation>
    <scope>NUCLEOTIDE SEQUENCE [LARGE SCALE GENOMIC DNA]</scope>
    <source>
        <strain evidence="3">H4-8 / FGSC 9210</strain>
    </source>
</reference>
<evidence type="ECO:0000313" key="3">
    <source>
        <dbReference type="Proteomes" id="UP000007431"/>
    </source>
</evidence>
<gene>
    <name evidence="2" type="ORF">SCHCODRAFT_56045</name>
</gene>
<evidence type="ECO:0000313" key="2">
    <source>
        <dbReference type="EMBL" id="EFI97317.1"/>
    </source>
</evidence>
<feature type="region of interest" description="Disordered" evidence="1">
    <location>
        <begin position="1"/>
        <end position="32"/>
    </location>
</feature>
<dbReference type="STRING" id="578458.D8Q4Y9"/>
<accession>D8Q4Y9</accession>
<dbReference type="AlphaFoldDB" id="D8Q4Y9"/>
<dbReference type="InParanoid" id="D8Q4Y9"/>
<evidence type="ECO:0000256" key="1">
    <source>
        <dbReference type="SAM" id="MobiDB-lite"/>
    </source>
</evidence>
<evidence type="ECO:0008006" key="4">
    <source>
        <dbReference type="Google" id="ProtNLM"/>
    </source>
</evidence>
<sequence length="250" mass="27075">MGNPIPAEGEQSLLREPPPLRQNNRGKSKKKQASASASEAFVLIIVLEDDGFWHDIHSHLLKALRAKIAVKQSTSKNEIRQLLASSDLAGVLVVDAGIARRRNASLADELAAYAKRGGAVVIGGQFSNHITPSDMKTLMQRFGLSWTMGDYHRTTHTLNPQHAIVRRNPSLPKSYSMKAVHIAGADPAAAMYGPTENSQLQSLVFAPRKIDKLTEYPVVQSRVGDGYLGFIGDVNGETESTAPVLAMLGL</sequence>
<dbReference type="Proteomes" id="UP000007431">
    <property type="component" value="Unassembled WGS sequence"/>
</dbReference>
<proteinExistence type="predicted"/>
<dbReference type="EMBL" id="GL377306">
    <property type="protein sequence ID" value="EFI97317.1"/>
    <property type="molecule type" value="Genomic_DNA"/>
</dbReference>
<name>D8Q4Y9_SCHCM</name>
<dbReference type="VEuPathDB" id="FungiDB:SCHCODRAFT_02501779"/>